<comment type="caution">
    <text evidence="2">The sequence shown here is derived from an EMBL/GenBank/DDBJ whole genome shotgun (WGS) entry which is preliminary data.</text>
</comment>
<gene>
    <name evidence="2" type="ORF">NYPRO_LOCUS6594</name>
</gene>
<organism evidence="2 3">
    <name type="scientific">Nyctereutes procyonoides</name>
    <name type="common">Raccoon dog</name>
    <name type="synonym">Canis procyonoides</name>
    <dbReference type="NCBI Taxonomy" id="34880"/>
    <lineage>
        <taxon>Eukaryota</taxon>
        <taxon>Metazoa</taxon>
        <taxon>Chordata</taxon>
        <taxon>Craniata</taxon>
        <taxon>Vertebrata</taxon>
        <taxon>Euteleostomi</taxon>
        <taxon>Mammalia</taxon>
        <taxon>Eutheria</taxon>
        <taxon>Laurasiatheria</taxon>
        <taxon>Carnivora</taxon>
        <taxon>Caniformia</taxon>
        <taxon>Canidae</taxon>
        <taxon>Nyctereutes</taxon>
    </lineage>
</organism>
<dbReference type="Proteomes" id="UP000645828">
    <property type="component" value="Unassembled WGS sequence"/>
</dbReference>
<evidence type="ECO:0000313" key="3">
    <source>
        <dbReference type="Proteomes" id="UP000645828"/>
    </source>
</evidence>
<evidence type="ECO:0000313" key="2">
    <source>
        <dbReference type="EMBL" id="CAD7673799.1"/>
    </source>
</evidence>
<proteinExistence type="predicted"/>
<feature type="region of interest" description="Disordered" evidence="1">
    <location>
        <begin position="183"/>
        <end position="265"/>
    </location>
</feature>
<feature type="compositionally biased region" description="Gly residues" evidence="1">
    <location>
        <begin position="235"/>
        <end position="251"/>
    </location>
</feature>
<dbReference type="AlphaFoldDB" id="A0A811YB00"/>
<reference evidence="2" key="1">
    <citation type="submission" date="2020-12" db="EMBL/GenBank/DDBJ databases">
        <authorList>
            <consortium name="Molecular Ecology Group"/>
        </authorList>
    </citation>
    <scope>NUCLEOTIDE SEQUENCE</scope>
    <source>
        <strain evidence="2">TBG_1078</strain>
    </source>
</reference>
<name>A0A811YB00_NYCPR</name>
<dbReference type="EMBL" id="CAJHUB010000672">
    <property type="protein sequence ID" value="CAD7673799.1"/>
    <property type="molecule type" value="Genomic_DNA"/>
</dbReference>
<protein>
    <submittedName>
        <fullName evidence="2">(raccoon dog) hypothetical protein</fullName>
    </submittedName>
</protein>
<feature type="compositionally biased region" description="Basic and acidic residues" evidence="1">
    <location>
        <begin position="46"/>
        <end position="71"/>
    </location>
</feature>
<keyword evidence="3" id="KW-1185">Reference proteome</keyword>
<feature type="compositionally biased region" description="Polar residues" evidence="1">
    <location>
        <begin position="96"/>
        <end position="106"/>
    </location>
</feature>
<feature type="region of interest" description="Disordered" evidence="1">
    <location>
        <begin position="1"/>
        <end position="142"/>
    </location>
</feature>
<sequence>MSREHHQPTEPLHPRCSAHCDRAARAAAAAQPPPGTHSLARRPGRRRTEGREGGGGERRREREERGERREGLALTAEGRGGRGGEPCAKGSVGEANPQNKVISVQASALEALFPPRPGSGSRQGRSRRPGGGAAEAEGERPRWYSLVPPNRWLRTRRRRRRLPVRGRVAFAKGSENKQLKMAAAAAASHAPKRKRPRRSAAAQRAGRHHPRRPGGGTGWTPKVVRGCQVKHRGSKGGGRGCEGALGRGGWAGKLLRGSSRYKGGL</sequence>
<accession>A0A811YB00</accession>
<evidence type="ECO:0000256" key="1">
    <source>
        <dbReference type="SAM" id="MobiDB-lite"/>
    </source>
</evidence>